<feature type="transmembrane region" description="Helical" evidence="6">
    <location>
        <begin position="129"/>
        <end position="151"/>
    </location>
</feature>
<keyword evidence="3 6" id="KW-0812">Transmembrane</keyword>
<evidence type="ECO:0000256" key="5">
    <source>
        <dbReference type="ARBA" id="ARBA00023136"/>
    </source>
</evidence>
<feature type="transmembrane region" description="Helical" evidence="6">
    <location>
        <begin position="319"/>
        <end position="338"/>
    </location>
</feature>
<dbReference type="Proteomes" id="UP001342826">
    <property type="component" value="Unassembled WGS sequence"/>
</dbReference>
<feature type="transmembrane region" description="Helical" evidence="6">
    <location>
        <begin position="240"/>
        <end position="259"/>
    </location>
</feature>
<keyword evidence="4 6" id="KW-1133">Transmembrane helix</keyword>
<keyword evidence="8" id="KW-1185">Reference proteome</keyword>
<sequence>MLEIIAIAISLFFAMNIGASGAAASMGVAYGAGAIKKARYALLICAVGVILGAVIGGGEVVKTISSGIIPNSIVTVKIVVIVLASATSSLFLANILGIPLSTSEVTVGAVVGVGIAYNTLYVKSLLTIVSFWVVIPFVAFGIAVIFIKLYHKFKGTKKIGKEGKILTIILICAGFFEAFSAGMNNVANAVGPLVSAGLITVSKGTWIGGIFVAIGALVLGKRVLETNGKKITKFTKVEGILISSTGAILVIISSIFGIPVPLTQVTSSSILGIGIAKSGTNVFQKKVVQNMLKIWIISPLVSLSMSYGLVKLFVEDDLYTIIVLLSLLIATIGAISLMKSSRQDQRTVHEDGGGI</sequence>
<evidence type="ECO:0000256" key="1">
    <source>
        <dbReference type="ARBA" id="ARBA00004141"/>
    </source>
</evidence>
<evidence type="ECO:0000256" key="6">
    <source>
        <dbReference type="SAM" id="Phobius"/>
    </source>
</evidence>
<proteinExistence type="predicted"/>
<evidence type="ECO:0000256" key="2">
    <source>
        <dbReference type="ARBA" id="ARBA00022448"/>
    </source>
</evidence>
<dbReference type="InterPro" id="IPR001204">
    <property type="entry name" value="Phos_transporter"/>
</dbReference>
<comment type="caution">
    <text evidence="7">The sequence shown here is derived from an EMBL/GenBank/DDBJ whole genome shotgun (WGS) entry which is preliminary data.</text>
</comment>
<gene>
    <name evidence="7" type="ORF">P9271_09935</name>
</gene>
<dbReference type="RefSeq" id="WP_066227917.1">
    <property type="nucleotide sequence ID" value="NZ_JARTFQ010000006.1"/>
</dbReference>
<reference evidence="7 8" key="1">
    <citation type="submission" date="2023-03" db="EMBL/GenBank/DDBJ databases">
        <title>Bacillus Genome Sequencing.</title>
        <authorList>
            <person name="Dunlap C."/>
        </authorList>
    </citation>
    <scope>NUCLEOTIDE SEQUENCE [LARGE SCALE GENOMIC DNA]</scope>
    <source>
        <strain evidence="7 8">NRS-1717</strain>
    </source>
</reference>
<dbReference type="GeneID" id="301140649"/>
<dbReference type="Pfam" id="PF01384">
    <property type="entry name" value="PHO4"/>
    <property type="match status" value="2"/>
</dbReference>
<feature type="transmembrane region" description="Helical" evidence="6">
    <location>
        <begin position="163"/>
        <end position="181"/>
    </location>
</feature>
<evidence type="ECO:0000256" key="4">
    <source>
        <dbReference type="ARBA" id="ARBA00022989"/>
    </source>
</evidence>
<organism evidence="7 8">
    <name type="scientific">Metabacillus fastidiosus</name>
    <dbReference type="NCBI Taxonomy" id="1458"/>
    <lineage>
        <taxon>Bacteria</taxon>
        <taxon>Bacillati</taxon>
        <taxon>Bacillota</taxon>
        <taxon>Bacilli</taxon>
        <taxon>Bacillales</taxon>
        <taxon>Bacillaceae</taxon>
        <taxon>Metabacillus</taxon>
    </lineage>
</organism>
<feature type="transmembrane region" description="Helical" evidence="6">
    <location>
        <begin position="41"/>
        <end position="61"/>
    </location>
</feature>
<name>A0ABU6NZG3_9BACI</name>
<dbReference type="EMBL" id="JARTFS010000006">
    <property type="protein sequence ID" value="MED4401634.1"/>
    <property type="molecule type" value="Genomic_DNA"/>
</dbReference>
<feature type="transmembrane region" description="Helical" evidence="6">
    <location>
        <begin position="193"/>
        <end position="219"/>
    </location>
</feature>
<evidence type="ECO:0000256" key="3">
    <source>
        <dbReference type="ARBA" id="ARBA00022692"/>
    </source>
</evidence>
<dbReference type="PANTHER" id="PTHR11101:SF80">
    <property type="entry name" value="PHOSPHATE TRANSPORTER"/>
    <property type="match status" value="1"/>
</dbReference>
<dbReference type="PANTHER" id="PTHR11101">
    <property type="entry name" value="PHOSPHATE TRANSPORTER"/>
    <property type="match status" value="1"/>
</dbReference>
<comment type="subcellular location">
    <subcellularLocation>
        <location evidence="1">Membrane</location>
        <topology evidence="1">Multi-pass membrane protein</topology>
    </subcellularLocation>
</comment>
<evidence type="ECO:0000313" key="7">
    <source>
        <dbReference type="EMBL" id="MED4401634.1"/>
    </source>
</evidence>
<keyword evidence="2" id="KW-0813">Transport</keyword>
<accession>A0ABU6NZG3</accession>
<keyword evidence="5 6" id="KW-0472">Membrane</keyword>
<feature type="transmembrane region" description="Helical" evidence="6">
    <location>
        <begin position="73"/>
        <end position="96"/>
    </location>
</feature>
<evidence type="ECO:0000313" key="8">
    <source>
        <dbReference type="Proteomes" id="UP001342826"/>
    </source>
</evidence>
<protein>
    <submittedName>
        <fullName evidence="7">Inorganic phosphate transporter</fullName>
    </submittedName>
</protein>